<dbReference type="Pfam" id="PF09271">
    <property type="entry name" value="LAG1-DNAbind"/>
    <property type="match status" value="2"/>
</dbReference>
<evidence type="ECO:0000313" key="9">
    <source>
        <dbReference type="EMBL" id="CAD5117637.1"/>
    </source>
</evidence>
<dbReference type="GO" id="GO:0000978">
    <property type="term" value="F:RNA polymerase II cis-regulatory region sequence-specific DNA binding"/>
    <property type="evidence" value="ECO:0007669"/>
    <property type="project" value="InterPro"/>
</dbReference>
<evidence type="ECO:0000259" key="7">
    <source>
        <dbReference type="SMART" id="SM01267"/>
    </source>
</evidence>
<keyword evidence="6" id="KW-0539">Nucleus</keyword>
<reference evidence="9 10" key="1">
    <citation type="submission" date="2020-08" db="EMBL/GenBank/DDBJ databases">
        <authorList>
            <person name="Hejnol A."/>
        </authorList>
    </citation>
    <scope>NUCLEOTIDE SEQUENCE [LARGE SCALE GENOMIC DNA]</scope>
</reference>
<dbReference type="InterPro" id="IPR036358">
    <property type="entry name" value="BTD_sf"/>
</dbReference>
<name>A0A7I8VMX6_9ANNE</name>
<dbReference type="AlphaFoldDB" id="A0A7I8VMX6"/>
<dbReference type="FunFam" id="2.80.10.50:FF:000003">
    <property type="entry name" value="recombining binding protein suppressor of hairless"/>
    <property type="match status" value="1"/>
</dbReference>
<evidence type="ECO:0000256" key="2">
    <source>
        <dbReference type="ARBA" id="ARBA00009704"/>
    </source>
</evidence>
<dbReference type="InterPro" id="IPR008967">
    <property type="entry name" value="p53-like_TF_DNA-bd_sf"/>
</dbReference>
<dbReference type="Gene3D" id="2.60.40.10">
    <property type="entry name" value="Immunoglobulins"/>
    <property type="match status" value="1"/>
</dbReference>
<sequence>MAYVNYPRKVCHENIDNDHDNDLDDITFDGPSIVQMNPTLFEEQEFSYPETKHADIYDSVEREAMREYLTHGLEKSITIYHAKVIQRSYGREKRFFCPPPYVRYRDLARWDDNERQICAYIGVNLSIDDMHHMEKKEDGIFFLEKPLFITSSDKRKNFELKIRLFYSDGSAIGIFSSKCIRVVTKPSKKRLKTPKNHDLCIESGSEIALFNRLRSQSVSTRYLKVYEDPVDKSLNFVASPVKWGSFKIHLVNEEEEESEEFDVEEGFIHYGQTVKLVCSETGMSLPRLIIRKVDKQKIILDATGPISQLHKCALYMKDTDRMYICTAQDKIVQFQANPYPQNPNWEMINDGSAWTVISTVSSEYKFYEGMGSTRHPPTPIPIVFPLECGGKGNSLLEINGERFTPKLKVWFDDYECSTFFRCEELLLCLVPHISSLKPEWKFVRKPYKVRLSLVRSDGIIYPTGLSFTYLPEPGLKTWKMSSKKDYWKVMEEEALRCGPFPYNYLYEYRKDNKAIERVIIKMLNVDLFDLDDIKVVLDKMEMLNYSANVENSTEETQSYPVEDIIKDCNKNTSISVTSCQSNHQLFKTNLWEEIRCNVFHEIASYSNQENISTRRIHISPF</sequence>
<evidence type="ECO:0000313" key="10">
    <source>
        <dbReference type="Proteomes" id="UP000549394"/>
    </source>
</evidence>
<organism evidence="9 10">
    <name type="scientific">Dimorphilus gyrociliatus</name>
    <dbReference type="NCBI Taxonomy" id="2664684"/>
    <lineage>
        <taxon>Eukaryota</taxon>
        <taxon>Metazoa</taxon>
        <taxon>Spiralia</taxon>
        <taxon>Lophotrochozoa</taxon>
        <taxon>Annelida</taxon>
        <taxon>Polychaeta</taxon>
        <taxon>Polychaeta incertae sedis</taxon>
        <taxon>Dinophilidae</taxon>
        <taxon>Dimorphilus</taxon>
    </lineage>
</organism>
<dbReference type="Proteomes" id="UP000549394">
    <property type="component" value="Unassembled WGS sequence"/>
</dbReference>
<evidence type="ECO:0000256" key="6">
    <source>
        <dbReference type="ARBA" id="ARBA00023242"/>
    </source>
</evidence>
<keyword evidence="10" id="KW-1185">Reference proteome</keyword>
<dbReference type="InterPro" id="IPR014756">
    <property type="entry name" value="Ig_E-set"/>
</dbReference>
<protein>
    <submittedName>
        <fullName evidence="9">DgyrCDS6390</fullName>
    </submittedName>
</protein>
<feature type="domain" description="RBP-J/Cbf11/Cbf12 DNA binding" evidence="7">
    <location>
        <begin position="76"/>
        <end position="198"/>
    </location>
</feature>
<comment type="subcellular location">
    <subcellularLocation>
        <location evidence="1">Nucleus</location>
    </subcellularLocation>
</comment>
<keyword evidence="4" id="KW-0238">DNA-binding</keyword>
<dbReference type="InterPro" id="IPR040159">
    <property type="entry name" value="CLS_fam"/>
</dbReference>
<evidence type="ECO:0000256" key="1">
    <source>
        <dbReference type="ARBA" id="ARBA00004123"/>
    </source>
</evidence>
<dbReference type="GO" id="GO:0005634">
    <property type="term" value="C:nucleus"/>
    <property type="evidence" value="ECO:0007669"/>
    <property type="project" value="UniProtKB-SubCell"/>
</dbReference>
<comment type="similarity">
    <text evidence="2">Belongs to the Su(H) family.</text>
</comment>
<proteinExistence type="inferred from homology"/>
<dbReference type="InterPro" id="IPR015350">
    <property type="entry name" value="Beta-trefoil_DNA-bd_dom"/>
</dbReference>
<dbReference type="SMART" id="SM01267">
    <property type="entry name" value="LAG1_DNAbind"/>
    <property type="match status" value="1"/>
</dbReference>
<dbReference type="SUPFAM" id="SSF110217">
    <property type="entry name" value="DNA-binding protein LAG-1 (CSL)"/>
    <property type="match status" value="1"/>
</dbReference>
<accession>A0A7I8VMX6</accession>
<feature type="domain" description="Beta-trefoil DNA-binding" evidence="8">
    <location>
        <begin position="199"/>
        <end position="354"/>
    </location>
</feature>
<keyword evidence="3" id="KW-0805">Transcription regulation</keyword>
<dbReference type="Pfam" id="PF20144">
    <property type="entry name" value="TIG_SUH"/>
    <property type="match status" value="1"/>
</dbReference>
<keyword evidence="5" id="KW-0804">Transcription</keyword>
<evidence type="ECO:0000259" key="8">
    <source>
        <dbReference type="SMART" id="SM01268"/>
    </source>
</evidence>
<dbReference type="EMBL" id="CAJFCJ010000007">
    <property type="protein sequence ID" value="CAD5117637.1"/>
    <property type="molecule type" value="Genomic_DNA"/>
</dbReference>
<dbReference type="Gene3D" id="2.80.10.50">
    <property type="match status" value="1"/>
</dbReference>
<dbReference type="PANTHER" id="PTHR10665">
    <property type="entry name" value="RECOMBINING BINDING PROTEIN SUPPRESSOR OF HAIRLESS"/>
    <property type="match status" value="1"/>
</dbReference>
<dbReference type="SUPFAM" id="SSF49417">
    <property type="entry name" value="p53-like transcription factors"/>
    <property type="match status" value="1"/>
</dbReference>
<dbReference type="InterPro" id="IPR038007">
    <property type="entry name" value="RBP-Jkappa_IPT"/>
</dbReference>
<evidence type="ECO:0000256" key="4">
    <source>
        <dbReference type="ARBA" id="ARBA00023125"/>
    </source>
</evidence>
<dbReference type="SUPFAM" id="SSF81296">
    <property type="entry name" value="E set domains"/>
    <property type="match status" value="1"/>
</dbReference>
<comment type="caution">
    <text evidence="9">The sequence shown here is derived from an EMBL/GenBank/DDBJ whole genome shotgun (WGS) entry which is preliminary data.</text>
</comment>
<dbReference type="OrthoDB" id="5600360at2759"/>
<evidence type="ECO:0000256" key="3">
    <source>
        <dbReference type="ARBA" id="ARBA00023015"/>
    </source>
</evidence>
<dbReference type="InterPro" id="IPR015351">
    <property type="entry name" value="RBP-J/Cbf11/Cbf12_DNA-bd"/>
</dbReference>
<dbReference type="Gene3D" id="2.60.40.1450">
    <property type="entry name" value="LAG1, DNA binding domain"/>
    <property type="match status" value="1"/>
</dbReference>
<evidence type="ECO:0000256" key="5">
    <source>
        <dbReference type="ARBA" id="ARBA00023163"/>
    </source>
</evidence>
<dbReference type="InterPro" id="IPR013783">
    <property type="entry name" value="Ig-like_fold"/>
</dbReference>
<dbReference type="SMART" id="SM01268">
    <property type="entry name" value="BTD"/>
    <property type="match status" value="1"/>
</dbReference>
<dbReference type="Pfam" id="PF09270">
    <property type="entry name" value="BTD"/>
    <property type="match status" value="1"/>
</dbReference>
<dbReference type="GO" id="GO:0001228">
    <property type="term" value="F:DNA-binding transcription activator activity, RNA polymerase II-specific"/>
    <property type="evidence" value="ECO:0007669"/>
    <property type="project" value="InterPro"/>
</dbReference>
<dbReference type="InterPro" id="IPR037095">
    <property type="entry name" value="RBP-J/Cbf11_DNA-bd_sf"/>
</dbReference>
<gene>
    <name evidence="9" type="ORF">DGYR_LOCUS6146</name>
</gene>